<keyword evidence="3" id="KW-1185">Reference proteome</keyword>
<feature type="compositionally biased region" description="Polar residues" evidence="1">
    <location>
        <begin position="29"/>
        <end position="40"/>
    </location>
</feature>
<dbReference type="Proteomes" id="UP000007800">
    <property type="component" value="Unassembled WGS sequence"/>
</dbReference>
<sequence length="303" mass="31426">MLRHRSLPSRTQEVRARSTVYDHDDPQGNLPSSSNDDMVPQHSTVGAGPEIYVEHNDVLVLPVSNGISGCLDDKVNDKHSIGSIVTGNSNALFNGKDDSSSGYPDRMHCTPTFGNDSSSAVPISDGCGLRGSPINLGTSGDISDATNGKSVSTPKNDNSGDDSVPQPSASSSSGFKTIEADSTTPLEGNGDSSNISGNDDLANSSKKTVATAVPSAVNVLNGNGISSPHLNTTAQHSTGPVNTTMPVTPIVHQGLVQPTNPIIDGSMVSTLFLLTLFHLMCNQVLVPLISNEATCLALMGAYL</sequence>
<feature type="region of interest" description="Disordered" evidence="1">
    <location>
        <begin position="1"/>
        <end position="40"/>
    </location>
</feature>
<feature type="compositionally biased region" description="Polar residues" evidence="1">
    <location>
        <begin position="180"/>
        <end position="202"/>
    </location>
</feature>
<accession>C5LCM4</accession>
<evidence type="ECO:0000313" key="2">
    <source>
        <dbReference type="EMBL" id="EER05707.1"/>
    </source>
</evidence>
<feature type="compositionally biased region" description="Basic and acidic residues" evidence="1">
    <location>
        <begin position="12"/>
        <end position="26"/>
    </location>
</feature>
<evidence type="ECO:0000313" key="3">
    <source>
        <dbReference type="Proteomes" id="UP000007800"/>
    </source>
</evidence>
<proteinExistence type="predicted"/>
<dbReference type="AlphaFoldDB" id="C5LCM4"/>
<dbReference type="InParanoid" id="C5LCM4"/>
<feature type="region of interest" description="Disordered" evidence="1">
    <location>
        <begin position="91"/>
        <end position="110"/>
    </location>
</feature>
<protein>
    <submittedName>
        <fullName evidence="2">Uncharacterized protein</fullName>
    </submittedName>
</protein>
<dbReference type="EMBL" id="GG680918">
    <property type="protein sequence ID" value="EER05707.1"/>
    <property type="molecule type" value="Genomic_DNA"/>
</dbReference>
<name>C5LCM4_PERM5</name>
<reference evidence="2 3" key="1">
    <citation type="submission" date="2008-07" db="EMBL/GenBank/DDBJ databases">
        <authorList>
            <person name="El-Sayed N."/>
            <person name="Caler E."/>
            <person name="Inman J."/>
            <person name="Amedeo P."/>
            <person name="Hass B."/>
            <person name="Wortman J."/>
        </authorList>
    </citation>
    <scope>NUCLEOTIDE SEQUENCE [LARGE SCALE GENOMIC DNA]</scope>
    <source>
        <strain evidence="3">ATCC 50983 / TXsc</strain>
    </source>
</reference>
<feature type="compositionally biased region" description="Polar residues" evidence="1">
    <location>
        <begin position="138"/>
        <end position="157"/>
    </location>
</feature>
<dbReference type="RefSeq" id="XP_002773891.1">
    <property type="nucleotide sequence ID" value="XM_002773845.1"/>
</dbReference>
<dbReference type="GeneID" id="9042910"/>
<evidence type="ECO:0000256" key="1">
    <source>
        <dbReference type="SAM" id="MobiDB-lite"/>
    </source>
</evidence>
<gene>
    <name evidence="2" type="ORF">Pmar_PMAR011753</name>
</gene>
<feature type="region of interest" description="Disordered" evidence="1">
    <location>
        <begin position="138"/>
        <end position="202"/>
    </location>
</feature>
<organism evidence="3">
    <name type="scientific">Perkinsus marinus (strain ATCC 50983 / TXsc)</name>
    <dbReference type="NCBI Taxonomy" id="423536"/>
    <lineage>
        <taxon>Eukaryota</taxon>
        <taxon>Sar</taxon>
        <taxon>Alveolata</taxon>
        <taxon>Perkinsozoa</taxon>
        <taxon>Perkinsea</taxon>
        <taxon>Perkinsida</taxon>
        <taxon>Perkinsidae</taxon>
        <taxon>Perkinsus</taxon>
    </lineage>
</organism>